<reference evidence="2" key="1">
    <citation type="submission" date="2020-11" db="EMBL/GenBank/DDBJ databases">
        <authorList>
            <person name="Tran Van P."/>
        </authorList>
    </citation>
    <scope>NUCLEOTIDE SEQUENCE</scope>
</reference>
<feature type="non-terminal residue" evidence="2">
    <location>
        <position position="1"/>
    </location>
</feature>
<feature type="compositionally biased region" description="Basic residues" evidence="1">
    <location>
        <begin position="179"/>
        <end position="192"/>
    </location>
</feature>
<dbReference type="OrthoDB" id="1684102at2759"/>
<name>A0A7R9GAQ9_9CRUS</name>
<sequence length="210" mass="22402">MEDPVSESGATATAGADGTQDGGSVSGDEEEDPTQLQPMMCLIHEQAKSMVAIQELQRDVDILLEFREQLLSSLGGLCTAGAVASPAAPTARISRHHSQPTIGPPSVPRRGFSLSPASRALGSRTPTLAAFRRLHPTAKELSSKLRGAENDSETLDTSDEMDGRHPWLRRTGATSGLPRYHHSSRARTRRRAGSIAANDPVSEGFLPISK</sequence>
<feature type="compositionally biased region" description="Acidic residues" evidence="1">
    <location>
        <begin position="150"/>
        <end position="160"/>
    </location>
</feature>
<feature type="region of interest" description="Disordered" evidence="1">
    <location>
        <begin position="1"/>
        <end position="37"/>
    </location>
</feature>
<gene>
    <name evidence="2" type="ORF">NMOB1V02_LOCUS1957</name>
</gene>
<keyword evidence="3" id="KW-1185">Reference proteome</keyword>
<evidence type="ECO:0000313" key="2">
    <source>
        <dbReference type="EMBL" id="CAD7274102.1"/>
    </source>
</evidence>
<feature type="compositionally biased region" description="Low complexity" evidence="1">
    <location>
        <begin position="9"/>
        <end position="19"/>
    </location>
</feature>
<dbReference type="EMBL" id="CAJPEX010000204">
    <property type="protein sequence ID" value="CAG0914254.1"/>
    <property type="molecule type" value="Genomic_DNA"/>
</dbReference>
<feature type="region of interest" description="Disordered" evidence="1">
    <location>
        <begin position="89"/>
        <end position="126"/>
    </location>
</feature>
<evidence type="ECO:0000313" key="3">
    <source>
        <dbReference type="Proteomes" id="UP000678499"/>
    </source>
</evidence>
<dbReference type="AlphaFoldDB" id="A0A7R9GAQ9"/>
<accession>A0A7R9GAQ9</accession>
<evidence type="ECO:0000256" key="1">
    <source>
        <dbReference type="SAM" id="MobiDB-lite"/>
    </source>
</evidence>
<dbReference type="Proteomes" id="UP000678499">
    <property type="component" value="Unassembled WGS sequence"/>
</dbReference>
<proteinExistence type="predicted"/>
<dbReference type="EMBL" id="OA882241">
    <property type="protein sequence ID" value="CAD7274102.1"/>
    <property type="molecule type" value="Genomic_DNA"/>
</dbReference>
<feature type="region of interest" description="Disordered" evidence="1">
    <location>
        <begin position="140"/>
        <end position="210"/>
    </location>
</feature>
<feature type="compositionally biased region" description="Basic and acidic residues" evidence="1">
    <location>
        <begin position="140"/>
        <end position="149"/>
    </location>
</feature>
<protein>
    <submittedName>
        <fullName evidence="2">Uncharacterized protein</fullName>
    </submittedName>
</protein>
<organism evidence="2">
    <name type="scientific">Notodromas monacha</name>
    <dbReference type="NCBI Taxonomy" id="399045"/>
    <lineage>
        <taxon>Eukaryota</taxon>
        <taxon>Metazoa</taxon>
        <taxon>Ecdysozoa</taxon>
        <taxon>Arthropoda</taxon>
        <taxon>Crustacea</taxon>
        <taxon>Oligostraca</taxon>
        <taxon>Ostracoda</taxon>
        <taxon>Podocopa</taxon>
        <taxon>Podocopida</taxon>
        <taxon>Cypridocopina</taxon>
        <taxon>Cypridoidea</taxon>
        <taxon>Cyprididae</taxon>
        <taxon>Notodromas</taxon>
    </lineage>
</organism>